<keyword evidence="4" id="KW-1185">Reference proteome</keyword>
<comment type="similarity">
    <text evidence="1">Belongs to the glycosyl hydrolase 13 family.</text>
</comment>
<evidence type="ECO:0000259" key="2">
    <source>
        <dbReference type="SMART" id="SM00642"/>
    </source>
</evidence>
<protein>
    <submittedName>
        <fullName evidence="3">Type I pullulanase</fullName>
        <ecNumber evidence="3">3.2.1.41</ecNumber>
    </submittedName>
</protein>
<dbReference type="EC" id="3.2.1.41" evidence="3"/>
<dbReference type="InterPro" id="IPR006047">
    <property type="entry name" value="GH13_cat_dom"/>
</dbReference>
<dbReference type="NCBIfam" id="TIGR02104">
    <property type="entry name" value="pulA_typeI"/>
    <property type="match status" value="1"/>
</dbReference>
<accession>A0ABY5UZB5</accession>
<name>A0ABY5UZB5_9BACT</name>
<dbReference type="InterPro" id="IPR017853">
    <property type="entry name" value="GH"/>
</dbReference>
<dbReference type="InterPro" id="IPR011840">
    <property type="entry name" value="PulA_typeI"/>
</dbReference>
<dbReference type="InterPro" id="IPR014756">
    <property type="entry name" value="Ig_E-set"/>
</dbReference>
<dbReference type="Pfam" id="PF02922">
    <property type="entry name" value="CBM_48"/>
    <property type="match status" value="1"/>
</dbReference>
<dbReference type="Pfam" id="PF21653">
    <property type="entry name" value="pulA_all-beta"/>
    <property type="match status" value="1"/>
</dbReference>
<dbReference type="GO" id="GO:0051060">
    <property type="term" value="F:pullulanase activity"/>
    <property type="evidence" value="ECO:0007669"/>
    <property type="project" value="UniProtKB-EC"/>
</dbReference>
<dbReference type="SUPFAM" id="SSF51445">
    <property type="entry name" value="(Trans)glycosidases"/>
    <property type="match status" value="1"/>
</dbReference>
<dbReference type="SMART" id="SM00642">
    <property type="entry name" value="Aamy"/>
    <property type="match status" value="1"/>
</dbReference>
<dbReference type="Gene3D" id="2.60.40.10">
    <property type="entry name" value="Immunoglobulins"/>
    <property type="match status" value="1"/>
</dbReference>
<evidence type="ECO:0000256" key="1">
    <source>
        <dbReference type="ARBA" id="ARBA00008061"/>
    </source>
</evidence>
<sequence length="645" mass="71636">MKDETTYDRYPVYRGDDLELTYSPEGSSFRLWAPSAERVRLRLYGAGEGGGPLLTWPMDASSDGTWTAELPGDRKGLFYTFGIFYDGRWLSETPGVRAKAVGVNGDRAAIVDLRETDPEGWEKDLRPPMSSPTDIVIYEMHHRDLSIAPDSGVKHKGKYLALTEEGTRSAEGLATGLDHLKELGVTHVHLLPSFDFGSIDESRLQDGVYNWGYDPKNYFVPEGSYATDPYDPAVRIREFKQMVRSLHRNGIRVVMDAVYNHTHRTEESNFSLTVPGYYYRHEADGSFSDATGCGNETASERAMMRRLIVDAVCYWAEEYHVDGFRFDLMGVHDIGTMNEVRRALDRIDPSILLYGEGWTAARSPLDESLRAVKRAGPRLPRIAVFGDDLRDALRGGWGDSTEPGFVSGKSGLDRNVRFGVVGATAHFQVGFDSSGDSPVAYGGHSAETINYVSCHDDLSLVDKLRASAPEGMTEEELVRFDKLAQTVVLTAQGIPSLFAGEEMLRTKGGVSNSHDSPDRVNRIDWSFKADHKDVFDYYRGLIALRRTHPAFRLATAAEIERHLRFLDTGDTHVVAYRLVDHAGGDPWREILVVYNGARAEKRVRIPPGDWHAVCLDGRIASEALAVFSGDSVPVPASSALIAYLP</sequence>
<dbReference type="Gene3D" id="3.20.20.80">
    <property type="entry name" value="Glycosidases"/>
    <property type="match status" value="1"/>
</dbReference>
<dbReference type="Proteomes" id="UP001059295">
    <property type="component" value="Chromosome"/>
</dbReference>
<evidence type="ECO:0000313" key="3">
    <source>
        <dbReference type="EMBL" id="UWN57312.1"/>
    </source>
</evidence>
<dbReference type="CDD" id="cd11341">
    <property type="entry name" value="AmyAc_Pullulanase_LD-like"/>
    <property type="match status" value="1"/>
</dbReference>
<keyword evidence="3" id="KW-0378">Hydrolase</keyword>
<feature type="domain" description="Glycosyl hydrolase family 13 catalytic" evidence="2">
    <location>
        <begin position="157"/>
        <end position="545"/>
    </location>
</feature>
<dbReference type="EMBL" id="CP102294">
    <property type="protein sequence ID" value="UWN57312.1"/>
    <property type="molecule type" value="Genomic_DNA"/>
</dbReference>
<dbReference type="InterPro" id="IPR013780">
    <property type="entry name" value="Glyco_hydro_b"/>
</dbReference>
<gene>
    <name evidence="3" type="primary">pulA</name>
    <name evidence="3" type="ORF">NQ491_00620</name>
</gene>
<dbReference type="InterPro" id="IPR013783">
    <property type="entry name" value="Ig-like_fold"/>
</dbReference>
<dbReference type="CDD" id="cd02860">
    <property type="entry name" value="E_set_Pullulanase"/>
    <property type="match status" value="1"/>
</dbReference>
<evidence type="ECO:0000313" key="4">
    <source>
        <dbReference type="Proteomes" id="UP001059295"/>
    </source>
</evidence>
<keyword evidence="3" id="KW-0326">Glycosidase</keyword>
<organism evidence="3 4">
    <name type="scientific">Alistipes ihumii AP11</name>
    <dbReference type="NCBI Taxonomy" id="1211813"/>
    <lineage>
        <taxon>Bacteria</taxon>
        <taxon>Pseudomonadati</taxon>
        <taxon>Bacteroidota</taxon>
        <taxon>Bacteroidia</taxon>
        <taxon>Bacteroidales</taxon>
        <taxon>Rikenellaceae</taxon>
        <taxon>Alistipes</taxon>
    </lineage>
</organism>
<dbReference type="InterPro" id="IPR049117">
    <property type="entry name" value="pulA_all-beta"/>
</dbReference>
<dbReference type="InterPro" id="IPR004193">
    <property type="entry name" value="Glyco_hydro_13_N"/>
</dbReference>
<proteinExistence type="inferred from homology"/>
<dbReference type="Gene3D" id="2.60.40.1180">
    <property type="entry name" value="Golgi alpha-mannosidase II"/>
    <property type="match status" value="1"/>
</dbReference>
<dbReference type="SUPFAM" id="SSF81296">
    <property type="entry name" value="E set domains"/>
    <property type="match status" value="1"/>
</dbReference>
<reference evidence="3" key="1">
    <citation type="journal article" date="2022" name="Cell">
        <title>Design, construction, and in vivo augmentation of a complex gut microbiome.</title>
        <authorList>
            <person name="Cheng A.G."/>
            <person name="Ho P.Y."/>
            <person name="Aranda-Diaz A."/>
            <person name="Jain S."/>
            <person name="Yu F.B."/>
            <person name="Meng X."/>
            <person name="Wang M."/>
            <person name="Iakiviak M."/>
            <person name="Nagashima K."/>
            <person name="Zhao A."/>
            <person name="Murugkar P."/>
            <person name="Patil A."/>
            <person name="Atabakhsh K."/>
            <person name="Weakley A."/>
            <person name="Yan J."/>
            <person name="Brumbaugh A.R."/>
            <person name="Higginbottom S."/>
            <person name="Dimas A."/>
            <person name="Shiver A.L."/>
            <person name="Deutschbauer A."/>
            <person name="Neff N."/>
            <person name="Sonnenburg J.L."/>
            <person name="Huang K.C."/>
            <person name="Fischbach M.A."/>
        </authorList>
    </citation>
    <scope>NUCLEOTIDE SEQUENCE</scope>
    <source>
        <strain evidence="3">AP11</strain>
    </source>
</reference>
<dbReference type="PANTHER" id="PTHR43002">
    <property type="entry name" value="GLYCOGEN DEBRANCHING ENZYME"/>
    <property type="match status" value="1"/>
</dbReference>
<dbReference type="Pfam" id="PF00128">
    <property type="entry name" value="Alpha-amylase"/>
    <property type="match status" value="1"/>
</dbReference>